<dbReference type="PANTHER" id="PTHR42879:SF6">
    <property type="entry name" value="NADPH-DEPENDENT REDUCTASE BACG"/>
    <property type="match status" value="1"/>
</dbReference>
<organism evidence="2 3">
    <name type="scientific">Devosia nitrariae</name>
    <dbReference type="NCBI Taxonomy" id="2071872"/>
    <lineage>
        <taxon>Bacteria</taxon>
        <taxon>Pseudomonadati</taxon>
        <taxon>Pseudomonadota</taxon>
        <taxon>Alphaproteobacteria</taxon>
        <taxon>Hyphomicrobiales</taxon>
        <taxon>Devosiaceae</taxon>
        <taxon>Devosia</taxon>
    </lineage>
</organism>
<sequence length="296" mass="31117">MHEIPRTLTTDERMNSLKAQDIFSLKGRRALITGASRGIAAAIAETLATNGAVVGINYSAGADAAAGLAGAAEAVERRIAAFGGTAHLLEEDMLQPGAASRLVARMEDAFGGCDILVVSASMQVHRSFLDMSLEDTLRQLQLNFLSTVELLQALLPMMKARGYGRVLTIGSVQEAAPSPEMPIYAATKAAQVNLVRTLAVEFAPFGITLNNLAPGLVQTDRNAFRRLDPQHWAENVRLANPMGRAGLPEEMVGAALYLCSDAAAFVTGATLFVTGGGHIPQPGYDTAPATTQQAAG</sequence>
<dbReference type="PRINTS" id="PR00081">
    <property type="entry name" value="GDHRDH"/>
</dbReference>
<comment type="similarity">
    <text evidence="1">Belongs to the short-chain dehydrogenases/reductases (SDR) family.</text>
</comment>
<dbReference type="SUPFAM" id="SSF51735">
    <property type="entry name" value="NAD(P)-binding Rossmann-fold domains"/>
    <property type="match status" value="1"/>
</dbReference>
<dbReference type="PANTHER" id="PTHR42879">
    <property type="entry name" value="3-OXOACYL-(ACYL-CARRIER-PROTEIN) REDUCTASE"/>
    <property type="match status" value="1"/>
</dbReference>
<dbReference type="Proteomes" id="UP001156691">
    <property type="component" value="Unassembled WGS sequence"/>
</dbReference>
<evidence type="ECO:0000313" key="2">
    <source>
        <dbReference type="EMBL" id="GLQ55855.1"/>
    </source>
</evidence>
<dbReference type="InterPro" id="IPR050259">
    <property type="entry name" value="SDR"/>
</dbReference>
<evidence type="ECO:0000313" key="3">
    <source>
        <dbReference type="Proteomes" id="UP001156691"/>
    </source>
</evidence>
<dbReference type="CDD" id="cd05233">
    <property type="entry name" value="SDR_c"/>
    <property type="match status" value="1"/>
</dbReference>
<dbReference type="EMBL" id="BSNS01000013">
    <property type="protein sequence ID" value="GLQ55855.1"/>
    <property type="molecule type" value="Genomic_DNA"/>
</dbReference>
<reference evidence="3" key="1">
    <citation type="journal article" date="2019" name="Int. J. Syst. Evol. Microbiol.">
        <title>The Global Catalogue of Microorganisms (GCM) 10K type strain sequencing project: providing services to taxonomists for standard genome sequencing and annotation.</title>
        <authorList>
            <consortium name="The Broad Institute Genomics Platform"/>
            <consortium name="The Broad Institute Genome Sequencing Center for Infectious Disease"/>
            <person name="Wu L."/>
            <person name="Ma J."/>
        </authorList>
    </citation>
    <scope>NUCLEOTIDE SEQUENCE [LARGE SCALE GENOMIC DNA]</scope>
    <source>
        <strain evidence="3">NBRC 112416</strain>
    </source>
</reference>
<evidence type="ECO:0000256" key="1">
    <source>
        <dbReference type="ARBA" id="ARBA00006484"/>
    </source>
</evidence>
<keyword evidence="3" id="KW-1185">Reference proteome</keyword>
<dbReference type="PRINTS" id="PR00080">
    <property type="entry name" value="SDRFAMILY"/>
</dbReference>
<proteinExistence type="inferred from homology"/>
<protein>
    <submittedName>
        <fullName evidence="2">Short-chain dehydrogenase</fullName>
    </submittedName>
</protein>
<accession>A0ABQ5W8G0</accession>
<dbReference type="Gene3D" id="3.40.50.720">
    <property type="entry name" value="NAD(P)-binding Rossmann-like Domain"/>
    <property type="match status" value="1"/>
</dbReference>
<gene>
    <name evidence="2" type="ORF">GCM10010862_31140</name>
</gene>
<dbReference type="InterPro" id="IPR036291">
    <property type="entry name" value="NAD(P)-bd_dom_sf"/>
</dbReference>
<comment type="caution">
    <text evidence="2">The sequence shown here is derived from an EMBL/GenBank/DDBJ whole genome shotgun (WGS) entry which is preliminary data.</text>
</comment>
<name>A0ABQ5W8G0_9HYPH</name>
<dbReference type="Pfam" id="PF13561">
    <property type="entry name" value="adh_short_C2"/>
    <property type="match status" value="1"/>
</dbReference>
<dbReference type="InterPro" id="IPR002347">
    <property type="entry name" value="SDR_fam"/>
</dbReference>